<sequence>MSAAAATGATLYDRQMKWKRHGQKRLAFESQRLENAKLDECTFSPQTNKRDVKRVIELSKLSTKSEAHAMQIHVARQQKARQPSQSVVIHLQPAGSNGKNYDQVTECKPFRLSQGNKTHREAVSVPRPRAHSESPKKSTGGGNNQPPPLPQTSNNHQNHSRQALDKQVQDAIDNNKSSSDNEESQASLSTWEKERKTLIGIIEAQRQELKAREKGQDEAAKVADKFATAVLAFEERLLAVEQKSKSEMVEMRKAMDRQQAHIMLILQALGISADEKETRLLRKESEKSNV</sequence>
<feature type="region of interest" description="Disordered" evidence="1">
    <location>
        <begin position="109"/>
        <end position="166"/>
    </location>
</feature>
<protein>
    <submittedName>
        <fullName evidence="2">Uncharacterized protein</fullName>
    </submittedName>
</protein>
<evidence type="ECO:0000313" key="3">
    <source>
        <dbReference type="Proteomes" id="UP000481153"/>
    </source>
</evidence>
<dbReference type="Proteomes" id="UP000481153">
    <property type="component" value="Unassembled WGS sequence"/>
</dbReference>
<dbReference type="OrthoDB" id="77845at2759"/>
<evidence type="ECO:0000256" key="1">
    <source>
        <dbReference type="SAM" id="MobiDB-lite"/>
    </source>
</evidence>
<dbReference type="EMBL" id="VJMJ01000022">
    <property type="protein sequence ID" value="KAF0743103.1"/>
    <property type="molecule type" value="Genomic_DNA"/>
</dbReference>
<proteinExistence type="predicted"/>
<organism evidence="2 3">
    <name type="scientific">Aphanomyces euteiches</name>
    <dbReference type="NCBI Taxonomy" id="100861"/>
    <lineage>
        <taxon>Eukaryota</taxon>
        <taxon>Sar</taxon>
        <taxon>Stramenopiles</taxon>
        <taxon>Oomycota</taxon>
        <taxon>Saprolegniomycetes</taxon>
        <taxon>Saprolegniales</taxon>
        <taxon>Verrucalvaceae</taxon>
        <taxon>Aphanomyces</taxon>
    </lineage>
</organism>
<name>A0A6G0XRC4_9STRA</name>
<gene>
    <name evidence="2" type="ORF">Ae201684_002160</name>
</gene>
<keyword evidence="3" id="KW-1185">Reference proteome</keyword>
<comment type="caution">
    <text evidence="2">The sequence shown here is derived from an EMBL/GenBank/DDBJ whole genome shotgun (WGS) entry which is preliminary data.</text>
</comment>
<reference evidence="2 3" key="1">
    <citation type="submission" date="2019-07" db="EMBL/GenBank/DDBJ databases">
        <title>Genomics analysis of Aphanomyces spp. identifies a new class of oomycete effector associated with host adaptation.</title>
        <authorList>
            <person name="Gaulin E."/>
        </authorList>
    </citation>
    <scope>NUCLEOTIDE SEQUENCE [LARGE SCALE GENOMIC DNA]</scope>
    <source>
        <strain evidence="2 3">ATCC 201684</strain>
    </source>
</reference>
<feature type="compositionally biased region" description="Polar residues" evidence="1">
    <location>
        <begin position="152"/>
        <end position="161"/>
    </location>
</feature>
<accession>A0A6G0XRC4</accession>
<evidence type="ECO:0000313" key="2">
    <source>
        <dbReference type="EMBL" id="KAF0743103.1"/>
    </source>
</evidence>
<dbReference type="VEuPathDB" id="FungiDB:AeMF1_009973"/>
<dbReference type="AlphaFoldDB" id="A0A6G0XRC4"/>